<feature type="chain" id="PRO_5040831370" description="Tetratricopeptide repeat protein" evidence="2">
    <location>
        <begin position="19"/>
        <end position="558"/>
    </location>
</feature>
<reference evidence="3 4" key="1">
    <citation type="submission" date="2019-11" db="EMBL/GenBank/DDBJ databases">
        <title>Venatorbacter sp. nov. a predator of Campylobacter and other Gram-negative bacteria.</title>
        <authorList>
            <person name="Saeedi A."/>
            <person name="Cummings N.J."/>
            <person name="Connerton I.F."/>
            <person name="Connerton P.L."/>
        </authorList>
    </citation>
    <scope>NUCLEOTIDE SEQUENCE [LARGE SCALE GENOMIC DNA]</scope>
    <source>
        <strain evidence="3">XL5</strain>
    </source>
</reference>
<dbReference type="InterPro" id="IPR011990">
    <property type="entry name" value="TPR-like_helical_dom_sf"/>
</dbReference>
<keyword evidence="4" id="KW-1185">Reference proteome</keyword>
<name>A0A9X7V0G9_9GAMM</name>
<dbReference type="Proteomes" id="UP000596074">
    <property type="component" value="Chromosome"/>
</dbReference>
<accession>A0A9X7V0G9</accession>
<organism evidence="3 4">
    <name type="scientific">Venatoribacter cucullus</name>
    <dbReference type="NCBI Taxonomy" id="2661630"/>
    <lineage>
        <taxon>Bacteria</taxon>
        <taxon>Pseudomonadati</taxon>
        <taxon>Pseudomonadota</taxon>
        <taxon>Gammaproteobacteria</taxon>
        <taxon>Oceanospirillales</taxon>
        <taxon>Oceanospirillaceae</taxon>
        <taxon>Venatoribacter</taxon>
    </lineage>
</organism>
<dbReference type="RefSeq" id="WP_228345382.1">
    <property type="nucleotide sequence ID" value="NZ_CP046056.1"/>
</dbReference>
<dbReference type="Gene3D" id="1.25.40.10">
    <property type="entry name" value="Tetratricopeptide repeat domain"/>
    <property type="match status" value="1"/>
</dbReference>
<dbReference type="SUPFAM" id="SSF48452">
    <property type="entry name" value="TPR-like"/>
    <property type="match status" value="1"/>
</dbReference>
<evidence type="ECO:0000313" key="3">
    <source>
        <dbReference type="EMBL" id="QQD25313.1"/>
    </source>
</evidence>
<feature type="signal peptide" evidence="2">
    <location>
        <begin position="1"/>
        <end position="18"/>
    </location>
</feature>
<dbReference type="KEGG" id="vcw:GJQ55_12870"/>
<evidence type="ECO:0008006" key="5">
    <source>
        <dbReference type="Google" id="ProtNLM"/>
    </source>
</evidence>
<evidence type="ECO:0000313" key="4">
    <source>
        <dbReference type="Proteomes" id="UP000596074"/>
    </source>
</evidence>
<feature type="coiled-coil region" evidence="1">
    <location>
        <begin position="480"/>
        <end position="511"/>
    </location>
</feature>
<dbReference type="AlphaFoldDB" id="A0A9X7V0G9"/>
<gene>
    <name evidence="3" type="ORF">GJQ55_12870</name>
</gene>
<protein>
    <recommendedName>
        <fullName evidence="5">Tetratricopeptide repeat protein</fullName>
    </recommendedName>
</protein>
<proteinExistence type="predicted"/>
<keyword evidence="1" id="KW-0175">Coiled coil</keyword>
<keyword evidence="2" id="KW-0732">Signal</keyword>
<sequence length="558" mass="63756">MRKLLLLWLLATSLPLQAALVREPEYGGILFNYFQQDYFAALVQYQYAAGKNALQHHGDEARLLQGGMALSYGLTEQAGQIFNDLLTPQVNASQRNRAWFYLAKLHYQKADIPRAAHALQQIDGSLPADLAAEFNYLATLINIRNQQLDAAQQGLQQAGADQYQPYLLYNLAITRLQNGDQTGAAATLNQVMALASSRNNAEMAALADRARHALSQLALQQGELLTAWNHLQQVRTTGLYSNRALLTYAWAAIRLQRYGDAVPALQLQEQRSIAIPETQEAKVLLAHVYETQGAHRSALRQYLVAENAFKDGLATLQDARRIIAAQEIPQEFVINLEAMLDESDWYGMQPSLDYNKLTPFLTELMASNHFYSVIKELRDLYGIRRNLEFWQMQTRQHALIIRLRREQSGMEQLMADVQRSEQQFRFYKTSLQELRLTTLTLPEWDQERFASLWKNTMRELDLVDDRVSQVAAIRAPYRLSQQLEQQSQQMTARVEQELAATNGLIRALENRMRAVIQAELDRHEERIRYYWAQARLGKARLYDKALINLEESGTGATP</sequence>
<evidence type="ECO:0000256" key="2">
    <source>
        <dbReference type="SAM" id="SignalP"/>
    </source>
</evidence>
<dbReference type="EMBL" id="CP046056">
    <property type="protein sequence ID" value="QQD25313.1"/>
    <property type="molecule type" value="Genomic_DNA"/>
</dbReference>
<evidence type="ECO:0000256" key="1">
    <source>
        <dbReference type="SAM" id="Coils"/>
    </source>
</evidence>